<dbReference type="Pfam" id="PF03717">
    <property type="entry name" value="PBP_dimer"/>
    <property type="match status" value="1"/>
</dbReference>
<dbReference type="InterPro" id="IPR050515">
    <property type="entry name" value="Beta-lactam/transpept"/>
</dbReference>
<dbReference type="GO" id="GO:0005886">
    <property type="term" value="C:plasma membrane"/>
    <property type="evidence" value="ECO:0007669"/>
    <property type="project" value="TreeGrafter"/>
</dbReference>
<organism evidence="6 7">
    <name type="scientific">Melghirimyces profundicolus</name>
    <dbReference type="NCBI Taxonomy" id="1242148"/>
    <lineage>
        <taxon>Bacteria</taxon>
        <taxon>Bacillati</taxon>
        <taxon>Bacillota</taxon>
        <taxon>Bacilli</taxon>
        <taxon>Bacillales</taxon>
        <taxon>Thermoactinomycetaceae</taxon>
        <taxon>Melghirimyces</taxon>
    </lineage>
</organism>
<dbReference type="Gene3D" id="3.40.710.10">
    <property type="entry name" value="DD-peptidase/beta-lactamase superfamily"/>
    <property type="match status" value="1"/>
</dbReference>
<evidence type="ECO:0000313" key="6">
    <source>
        <dbReference type="EMBL" id="PTX58454.1"/>
    </source>
</evidence>
<keyword evidence="7" id="KW-1185">Reference proteome</keyword>
<feature type="domain" description="Penicillin-binding protein dimerisation" evidence="5">
    <location>
        <begin position="48"/>
        <end position="219"/>
    </location>
</feature>
<evidence type="ECO:0000259" key="4">
    <source>
        <dbReference type="Pfam" id="PF00905"/>
    </source>
</evidence>
<comment type="caution">
    <text evidence="6">The sequence shown here is derived from an EMBL/GenBank/DDBJ whole genome shotgun (WGS) entry which is preliminary data.</text>
</comment>
<protein>
    <submittedName>
        <fullName evidence="6">Cell division protein FtsI/penicillin-binding protein 2</fullName>
    </submittedName>
</protein>
<dbReference type="Pfam" id="PF00905">
    <property type="entry name" value="Transpeptidase"/>
    <property type="match status" value="1"/>
</dbReference>
<dbReference type="InterPro" id="IPR005311">
    <property type="entry name" value="PBP_dimer"/>
</dbReference>
<dbReference type="GO" id="GO:0008658">
    <property type="term" value="F:penicillin binding"/>
    <property type="evidence" value="ECO:0007669"/>
    <property type="project" value="InterPro"/>
</dbReference>
<feature type="domain" description="Penicillin-binding protein transpeptidase" evidence="4">
    <location>
        <begin position="261"/>
        <end position="572"/>
    </location>
</feature>
<dbReference type="SUPFAM" id="SSF56519">
    <property type="entry name" value="Penicillin binding protein dimerisation domain"/>
    <property type="match status" value="1"/>
</dbReference>
<dbReference type="EMBL" id="QBKR01000016">
    <property type="protein sequence ID" value="PTX58454.1"/>
    <property type="molecule type" value="Genomic_DNA"/>
</dbReference>
<reference evidence="6 7" key="1">
    <citation type="submission" date="2018-04" db="EMBL/GenBank/DDBJ databases">
        <title>Genomic Encyclopedia of Archaeal and Bacterial Type Strains, Phase II (KMG-II): from individual species to whole genera.</title>
        <authorList>
            <person name="Goeker M."/>
        </authorList>
    </citation>
    <scope>NUCLEOTIDE SEQUENCE [LARGE SCALE GENOMIC DNA]</scope>
    <source>
        <strain evidence="6 7">DSM 45787</strain>
    </source>
</reference>
<keyword evidence="6" id="KW-0132">Cell division</keyword>
<dbReference type="Gene3D" id="3.90.1310.10">
    <property type="entry name" value="Penicillin-binding protein 2a (Domain 2)"/>
    <property type="match status" value="1"/>
</dbReference>
<comment type="subcellular location">
    <subcellularLocation>
        <location evidence="1">Membrane</location>
    </subcellularLocation>
</comment>
<evidence type="ECO:0000313" key="7">
    <source>
        <dbReference type="Proteomes" id="UP000244240"/>
    </source>
</evidence>
<proteinExistence type="inferred from homology"/>
<evidence type="ECO:0000256" key="1">
    <source>
        <dbReference type="ARBA" id="ARBA00004370"/>
    </source>
</evidence>
<dbReference type="InterPro" id="IPR012338">
    <property type="entry name" value="Beta-lactam/transpept-like"/>
</dbReference>
<dbReference type="InterPro" id="IPR001460">
    <property type="entry name" value="PCN-bd_Tpept"/>
</dbReference>
<dbReference type="PANTHER" id="PTHR30627:SF24">
    <property type="entry name" value="PENICILLIN-BINDING PROTEIN 4B"/>
    <property type="match status" value="1"/>
</dbReference>
<dbReference type="GO" id="GO:0051301">
    <property type="term" value="P:cell division"/>
    <property type="evidence" value="ECO:0007669"/>
    <property type="project" value="UniProtKB-KW"/>
</dbReference>
<dbReference type="SUPFAM" id="SSF56601">
    <property type="entry name" value="beta-lactamase/transpeptidase-like"/>
    <property type="match status" value="1"/>
</dbReference>
<name>A0A2T6BQY3_9BACL</name>
<evidence type="ECO:0000259" key="5">
    <source>
        <dbReference type="Pfam" id="PF03717"/>
    </source>
</evidence>
<keyword evidence="6" id="KW-0131">Cell cycle</keyword>
<comment type="similarity">
    <text evidence="2">Belongs to the transpeptidase family.</text>
</comment>
<evidence type="ECO:0000256" key="3">
    <source>
        <dbReference type="ARBA" id="ARBA00023136"/>
    </source>
</evidence>
<dbReference type="GO" id="GO:0071972">
    <property type="term" value="F:peptidoglycan L,D-transpeptidase activity"/>
    <property type="evidence" value="ECO:0007669"/>
    <property type="project" value="TreeGrafter"/>
</dbReference>
<dbReference type="PANTHER" id="PTHR30627">
    <property type="entry name" value="PEPTIDOGLYCAN D,D-TRANSPEPTIDASE"/>
    <property type="match status" value="1"/>
</dbReference>
<dbReference type="Proteomes" id="UP000244240">
    <property type="component" value="Unassembled WGS sequence"/>
</dbReference>
<dbReference type="AlphaFoldDB" id="A0A2T6BQY3"/>
<dbReference type="InterPro" id="IPR036138">
    <property type="entry name" value="PBP_dimer_sf"/>
</dbReference>
<dbReference type="GO" id="GO:0071555">
    <property type="term" value="P:cell wall organization"/>
    <property type="evidence" value="ECO:0007669"/>
    <property type="project" value="TreeGrafter"/>
</dbReference>
<evidence type="ECO:0000256" key="2">
    <source>
        <dbReference type="ARBA" id="ARBA00007171"/>
    </source>
</evidence>
<keyword evidence="3" id="KW-0472">Membrane</keyword>
<sequence length="584" mass="65033">MLLVAAFCGILFRLYWIQMIAVHSFSREEADLITEAEEQQSGVFMVDSGRGQILDRNGISLTGERDWRLIVFPLSESQWRVDTDKLNRVARIIGLSPREFRETVKALRRPQVLHDRKGKEEALSEKQAEAIQELEVPGVYALKTDYRQDPDRLARQVIGRVERNPFLIRERYPDEWTNGRYQAHSRIGVTGLEAAFEPFLRGGRQHLLTYITDGGGRPLNGLHMATRESGGAIPYRVVSTLDQRAQRVAEKNLEEAGVTEGAVVVQDLASGDILAMASRPSLESAGKNQNPWNNRALMEMTPGSIFKTVTAVAALDTGKVKPGETFDCNGHLGRYGMKDSKPGGHGRQSLEEAYANSCNVVFARVAERVGGKTLKDYAHRMGVGERILWSGPVFKEKDFRQLPQEQTGLIFSKETSLEDSGAVAQTGIGQRDVKVTPLQAVNMVTTLFQEGKTLNPRIAREIQRPDGEVLYRFPPHALKTEKKIASFALERVRHMMRLAVTDGTARSLQGASLALGAKTGTAQVGPDKDTYNKWMVGYGPYEKPRFAAAVVIRSVRDSGDMRAHEVFRKVMEGLEKELKGEKKG</sequence>
<gene>
    <name evidence="6" type="ORF">C8P63_11641</name>
</gene>
<accession>A0A2T6BQY3</accession>